<comment type="caution">
    <text evidence="2">The sequence shown here is derived from an EMBL/GenBank/DDBJ whole genome shotgun (WGS) entry which is preliminary data.</text>
</comment>
<evidence type="ECO:0000313" key="2">
    <source>
        <dbReference type="EMBL" id="KAK4259743.1"/>
    </source>
</evidence>
<name>A0AAE1IYD4_9FABA</name>
<feature type="region of interest" description="Disordered" evidence="1">
    <location>
        <begin position="53"/>
        <end position="93"/>
    </location>
</feature>
<sequence length="93" mass="10243">MLGKRQLGDGLQTHAPGMTSRGKSSAKNKVKIGKSFTTLVCSTATVALMCHREGWKRRRKKDEADSHEEKEGGEGESVLMSSSFMKKSRNDDV</sequence>
<feature type="region of interest" description="Disordered" evidence="1">
    <location>
        <begin position="1"/>
        <end position="29"/>
    </location>
</feature>
<accession>A0AAE1IYD4</accession>
<protein>
    <submittedName>
        <fullName evidence="2">Uncharacterized protein</fullName>
    </submittedName>
</protein>
<dbReference type="Proteomes" id="UP001293593">
    <property type="component" value="Unassembled WGS sequence"/>
</dbReference>
<dbReference type="AlphaFoldDB" id="A0AAE1IYD4"/>
<feature type="compositionally biased region" description="Basic and acidic residues" evidence="1">
    <location>
        <begin position="61"/>
        <end position="73"/>
    </location>
</feature>
<dbReference type="EMBL" id="JAWXYG010000011">
    <property type="protein sequence ID" value="KAK4259743.1"/>
    <property type="molecule type" value="Genomic_DNA"/>
</dbReference>
<gene>
    <name evidence="2" type="ORF">QN277_006044</name>
</gene>
<keyword evidence="3" id="KW-1185">Reference proteome</keyword>
<evidence type="ECO:0000313" key="3">
    <source>
        <dbReference type="Proteomes" id="UP001293593"/>
    </source>
</evidence>
<proteinExistence type="predicted"/>
<organism evidence="2 3">
    <name type="scientific">Acacia crassicarpa</name>
    <name type="common">northern wattle</name>
    <dbReference type="NCBI Taxonomy" id="499986"/>
    <lineage>
        <taxon>Eukaryota</taxon>
        <taxon>Viridiplantae</taxon>
        <taxon>Streptophyta</taxon>
        <taxon>Embryophyta</taxon>
        <taxon>Tracheophyta</taxon>
        <taxon>Spermatophyta</taxon>
        <taxon>Magnoliopsida</taxon>
        <taxon>eudicotyledons</taxon>
        <taxon>Gunneridae</taxon>
        <taxon>Pentapetalae</taxon>
        <taxon>rosids</taxon>
        <taxon>fabids</taxon>
        <taxon>Fabales</taxon>
        <taxon>Fabaceae</taxon>
        <taxon>Caesalpinioideae</taxon>
        <taxon>mimosoid clade</taxon>
        <taxon>Acacieae</taxon>
        <taxon>Acacia</taxon>
    </lineage>
</organism>
<evidence type="ECO:0000256" key="1">
    <source>
        <dbReference type="SAM" id="MobiDB-lite"/>
    </source>
</evidence>
<reference evidence="2" key="1">
    <citation type="submission" date="2023-10" db="EMBL/GenBank/DDBJ databases">
        <title>Chromosome-level genome of the transformable northern wattle, Acacia crassicarpa.</title>
        <authorList>
            <person name="Massaro I."/>
            <person name="Sinha N.R."/>
            <person name="Poethig S."/>
            <person name="Leichty A.R."/>
        </authorList>
    </citation>
    <scope>NUCLEOTIDE SEQUENCE</scope>
    <source>
        <strain evidence="2">Acra3RX</strain>
        <tissue evidence="2">Leaf</tissue>
    </source>
</reference>